<dbReference type="Pfam" id="PF00376">
    <property type="entry name" value="MerR"/>
    <property type="match status" value="1"/>
</dbReference>
<dbReference type="SMART" id="SM00422">
    <property type="entry name" value="HTH_MERR"/>
    <property type="match status" value="1"/>
</dbReference>
<accession>A0ABS7BZE6</accession>
<dbReference type="Gene3D" id="1.10.1660.10">
    <property type="match status" value="1"/>
</dbReference>
<evidence type="ECO:0000313" key="3">
    <source>
        <dbReference type="Proteomes" id="UP001519887"/>
    </source>
</evidence>
<sequence length="70" mass="8240">MKISQLSKETGVSARSIRYYEKKKLLTARRLDNDYREFDEVLEQRIEQMRVKRTMISTAIGSAEQLSKTI</sequence>
<evidence type="ECO:0000259" key="1">
    <source>
        <dbReference type="PROSITE" id="PS50937"/>
    </source>
</evidence>
<evidence type="ECO:0000313" key="2">
    <source>
        <dbReference type="EMBL" id="MBW7454034.1"/>
    </source>
</evidence>
<dbReference type="RefSeq" id="WP_210046952.1">
    <property type="nucleotide sequence ID" value="NZ_JBHLVU010000074.1"/>
</dbReference>
<dbReference type="Proteomes" id="UP001519887">
    <property type="component" value="Unassembled WGS sequence"/>
</dbReference>
<comment type="caution">
    <text evidence="2">The sequence shown here is derived from an EMBL/GenBank/DDBJ whole genome shotgun (WGS) entry which is preliminary data.</text>
</comment>
<protein>
    <submittedName>
        <fullName evidence="2">MerR family DNA-binding transcriptional regulator</fullName>
    </submittedName>
</protein>
<name>A0ABS7BZE6_9BACL</name>
<keyword evidence="3" id="KW-1185">Reference proteome</keyword>
<gene>
    <name evidence="2" type="ORF">K0U00_08285</name>
</gene>
<dbReference type="InterPro" id="IPR000551">
    <property type="entry name" value="MerR-type_HTH_dom"/>
</dbReference>
<organism evidence="2 3">
    <name type="scientific">Paenibacillus sepulcri</name>
    <dbReference type="NCBI Taxonomy" id="359917"/>
    <lineage>
        <taxon>Bacteria</taxon>
        <taxon>Bacillati</taxon>
        <taxon>Bacillota</taxon>
        <taxon>Bacilli</taxon>
        <taxon>Bacillales</taxon>
        <taxon>Paenibacillaceae</taxon>
        <taxon>Paenibacillus</taxon>
    </lineage>
</organism>
<proteinExistence type="predicted"/>
<dbReference type="SUPFAM" id="SSF46955">
    <property type="entry name" value="Putative DNA-binding domain"/>
    <property type="match status" value="1"/>
</dbReference>
<reference evidence="2 3" key="1">
    <citation type="submission" date="2021-07" db="EMBL/GenBank/DDBJ databases">
        <title>Paenibacillus radiodurans sp. nov., isolated from the southeastern edge of Tengger Desert.</title>
        <authorList>
            <person name="Zhang G."/>
        </authorList>
    </citation>
    <scope>NUCLEOTIDE SEQUENCE [LARGE SCALE GENOMIC DNA]</scope>
    <source>
        <strain evidence="2 3">CCM 7311</strain>
    </source>
</reference>
<dbReference type="PROSITE" id="PS50937">
    <property type="entry name" value="HTH_MERR_2"/>
    <property type="match status" value="1"/>
</dbReference>
<keyword evidence="2" id="KW-0238">DNA-binding</keyword>
<dbReference type="GO" id="GO:0003677">
    <property type="term" value="F:DNA binding"/>
    <property type="evidence" value="ECO:0007669"/>
    <property type="project" value="UniProtKB-KW"/>
</dbReference>
<dbReference type="EMBL" id="JAHZIK010000146">
    <property type="protein sequence ID" value="MBW7454034.1"/>
    <property type="molecule type" value="Genomic_DNA"/>
</dbReference>
<feature type="domain" description="HTH merR-type" evidence="1">
    <location>
        <begin position="1"/>
        <end position="40"/>
    </location>
</feature>
<dbReference type="InterPro" id="IPR009061">
    <property type="entry name" value="DNA-bd_dom_put_sf"/>
</dbReference>